<feature type="compositionally biased region" description="Polar residues" evidence="17">
    <location>
        <begin position="976"/>
        <end position="994"/>
    </location>
</feature>
<feature type="domain" description="Protein kinase" evidence="18">
    <location>
        <begin position="308"/>
        <end position="560"/>
    </location>
</feature>
<feature type="region of interest" description="Disordered" evidence="17">
    <location>
        <begin position="1"/>
        <end position="63"/>
    </location>
</feature>
<dbReference type="SMART" id="SM00220">
    <property type="entry name" value="S_TKc"/>
    <property type="match status" value="1"/>
</dbReference>
<dbReference type="FunFam" id="3.30.200.20:FF:000097">
    <property type="entry name" value="Probable serine/threonine-protein kinase nek1"/>
    <property type="match status" value="1"/>
</dbReference>
<feature type="compositionally biased region" description="Basic and acidic residues" evidence="17">
    <location>
        <begin position="1046"/>
        <end position="1060"/>
    </location>
</feature>
<reference evidence="19" key="1">
    <citation type="journal article" date="2019" name="bioRxiv">
        <title>The Genome of the Zebra Mussel, Dreissena polymorpha: A Resource for Invasive Species Research.</title>
        <authorList>
            <person name="McCartney M.A."/>
            <person name="Auch B."/>
            <person name="Kono T."/>
            <person name="Mallez S."/>
            <person name="Zhang Y."/>
            <person name="Obille A."/>
            <person name="Becker A."/>
            <person name="Abrahante J.E."/>
            <person name="Garbe J."/>
            <person name="Badalamenti J.P."/>
            <person name="Herman A."/>
            <person name="Mangelson H."/>
            <person name="Liachko I."/>
            <person name="Sullivan S."/>
            <person name="Sone E.D."/>
            <person name="Koren S."/>
            <person name="Silverstein K.A.T."/>
            <person name="Beckman K.B."/>
            <person name="Gohl D.M."/>
        </authorList>
    </citation>
    <scope>NUCLEOTIDE SEQUENCE</scope>
    <source>
        <strain evidence="19">Duluth1</strain>
        <tissue evidence="19">Whole animal</tissue>
    </source>
</reference>
<feature type="compositionally biased region" description="Polar residues" evidence="17">
    <location>
        <begin position="1118"/>
        <end position="1135"/>
    </location>
</feature>
<dbReference type="InterPro" id="IPR011009">
    <property type="entry name" value="Kinase-like_dom_sf"/>
</dbReference>
<feature type="region of interest" description="Disordered" evidence="17">
    <location>
        <begin position="930"/>
        <end position="999"/>
    </location>
</feature>
<evidence type="ECO:0000256" key="14">
    <source>
        <dbReference type="ARBA" id="ARBA00022842"/>
    </source>
</evidence>
<dbReference type="GO" id="GO:0004674">
    <property type="term" value="F:protein serine/threonine kinase activity"/>
    <property type="evidence" value="ECO:0007669"/>
    <property type="project" value="UniProtKB-KW"/>
</dbReference>
<dbReference type="Pfam" id="PF25390">
    <property type="entry name" value="WD40_RLD"/>
    <property type="match status" value="1"/>
</dbReference>
<dbReference type="InterPro" id="IPR017441">
    <property type="entry name" value="Protein_kinase_ATP_BS"/>
</dbReference>
<comment type="similarity">
    <text evidence="3">Belongs to the protein kinase superfamily. NEK Ser/Thr protein kinase family. NIMA subfamily.</text>
</comment>
<dbReference type="CDD" id="cd08215">
    <property type="entry name" value="STKc_Nek"/>
    <property type="match status" value="1"/>
</dbReference>
<keyword evidence="12" id="KW-0418">Kinase</keyword>
<proteinExistence type="inferred from homology"/>
<evidence type="ECO:0000256" key="12">
    <source>
        <dbReference type="ARBA" id="ARBA00022777"/>
    </source>
</evidence>
<evidence type="ECO:0000256" key="2">
    <source>
        <dbReference type="ARBA" id="ARBA00004496"/>
    </source>
</evidence>
<accession>A0A9D4MUX5</accession>
<feature type="repeat" description="RCC1" evidence="15">
    <location>
        <begin position="858"/>
        <end position="909"/>
    </location>
</feature>
<dbReference type="SUPFAM" id="SSF56112">
    <property type="entry name" value="Protein kinase-like (PK-like)"/>
    <property type="match status" value="1"/>
</dbReference>
<evidence type="ECO:0000256" key="11">
    <source>
        <dbReference type="ARBA" id="ARBA00022741"/>
    </source>
</evidence>
<evidence type="ECO:0000256" key="16">
    <source>
        <dbReference type="PROSITE-ProRule" id="PRU10141"/>
    </source>
</evidence>
<dbReference type="PRINTS" id="PR00633">
    <property type="entry name" value="RCCNDNSATION"/>
</dbReference>
<reference evidence="19" key="2">
    <citation type="submission" date="2020-11" db="EMBL/GenBank/DDBJ databases">
        <authorList>
            <person name="McCartney M.A."/>
            <person name="Auch B."/>
            <person name="Kono T."/>
            <person name="Mallez S."/>
            <person name="Becker A."/>
            <person name="Gohl D.M."/>
            <person name="Silverstein K.A.T."/>
            <person name="Koren S."/>
            <person name="Bechman K.B."/>
            <person name="Herman A."/>
            <person name="Abrahante J.E."/>
            <person name="Garbe J."/>
        </authorList>
    </citation>
    <scope>NUCLEOTIDE SEQUENCE</scope>
    <source>
        <strain evidence="19">Duluth1</strain>
        <tissue evidence="19">Whole animal</tissue>
    </source>
</reference>
<dbReference type="PROSITE" id="PS00107">
    <property type="entry name" value="PROTEIN_KINASE_ATP"/>
    <property type="match status" value="1"/>
</dbReference>
<protein>
    <recommendedName>
        <fullName evidence="4">non-specific serine/threonine protein kinase</fullName>
        <ecNumber evidence="4">2.7.11.1</ecNumber>
    </recommendedName>
</protein>
<organism evidence="19 20">
    <name type="scientific">Dreissena polymorpha</name>
    <name type="common">Zebra mussel</name>
    <name type="synonym">Mytilus polymorpha</name>
    <dbReference type="NCBI Taxonomy" id="45954"/>
    <lineage>
        <taxon>Eukaryota</taxon>
        <taxon>Metazoa</taxon>
        <taxon>Spiralia</taxon>
        <taxon>Lophotrochozoa</taxon>
        <taxon>Mollusca</taxon>
        <taxon>Bivalvia</taxon>
        <taxon>Autobranchia</taxon>
        <taxon>Heteroconchia</taxon>
        <taxon>Euheterodonta</taxon>
        <taxon>Imparidentia</taxon>
        <taxon>Neoheterodontei</taxon>
        <taxon>Myida</taxon>
        <taxon>Dreissenoidea</taxon>
        <taxon>Dreissenidae</taxon>
        <taxon>Dreissena</taxon>
    </lineage>
</organism>
<dbReference type="Gene3D" id="2.130.10.30">
    <property type="entry name" value="Regulator of chromosome condensation 1/beta-lactamase-inhibitor protein II"/>
    <property type="match status" value="1"/>
</dbReference>
<dbReference type="GO" id="GO:0005524">
    <property type="term" value="F:ATP binding"/>
    <property type="evidence" value="ECO:0007669"/>
    <property type="project" value="UniProtKB-UniRule"/>
</dbReference>
<dbReference type="Gene3D" id="3.30.200.20">
    <property type="entry name" value="Phosphorylase Kinase, domain 1"/>
    <property type="match status" value="1"/>
</dbReference>
<feature type="compositionally biased region" description="Polar residues" evidence="17">
    <location>
        <begin position="1143"/>
        <end position="1155"/>
    </location>
</feature>
<evidence type="ECO:0000256" key="8">
    <source>
        <dbReference type="ARBA" id="ARBA00022679"/>
    </source>
</evidence>
<comment type="cofactor">
    <cofactor evidence="1">
        <name>Mg(2+)</name>
        <dbReference type="ChEBI" id="CHEBI:18420"/>
    </cofactor>
</comment>
<keyword evidence="14" id="KW-0460">Magnesium</keyword>
<feature type="compositionally biased region" description="Polar residues" evidence="17">
    <location>
        <begin position="1165"/>
        <end position="1180"/>
    </location>
</feature>
<feature type="repeat" description="RCC1" evidence="15">
    <location>
        <begin position="791"/>
        <end position="857"/>
    </location>
</feature>
<dbReference type="EC" id="2.7.11.1" evidence="4"/>
<keyword evidence="5" id="KW-0963">Cytoplasm</keyword>
<keyword evidence="6" id="KW-0723">Serine/threonine-protein kinase</keyword>
<dbReference type="GO" id="GO:0005737">
    <property type="term" value="C:cytoplasm"/>
    <property type="evidence" value="ECO:0007669"/>
    <property type="project" value="UniProtKB-SubCell"/>
</dbReference>
<evidence type="ECO:0000256" key="3">
    <source>
        <dbReference type="ARBA" id="ARBA00010886"/>
    </source>
</evidence>
<keyword evidence="8" id="KW-0808">Transferase</keyword>
<dbReference type="InterPro" id="IPR008271">
    <property type="entry name" value="Ser/Thr_kinase_AS"/>
</dbReference>
<dbReference type="Gene3D" id="1.10.510.10">
    <property type="entry name" value="Transferase(Phosphotransferase) domain 1"/>
    <property type="match status" value="1"/>
</dbReference>
<evidence type="ECO:0000256" key="7">
    <source>
        <dbReference type="ARBA" id="ARBA00022553"/>
    </source>
</evidence>
<sequence>MSDCPSDVSKEVKPVNHPNFIPEHDIKSLPLFTENADVRTKPPSGVNGNNSDGASKPKVGRSISHDYSCDQKNRGSVGSFGSCDSKNYDEEVVIAYQDEAINVEEQGTGNTCAGTDKGALRLVLVSGKVRNTTAVRNALQPNVAFVQYKYYTSSLEGILDLVSRTLGPRKCISVALILSCSGLSLQLCGKEEKMQLLNKESITEMKSIRDFFVTLVDKHLDVSDPGARLDFMACSLFLHTDGGSIDKEMEALLKIPVKMYKDLGGNEAPRSASSDDGNRTNGSVGDQYFKLEKLRGWSGQQQQTLAGFEKIKIVGKGAYGAAVLYKKKDDDSLVILKEINMHDLKATERQMALNEVNILAMLEHPNIISYFDSFEEDGVIMIEMEYAEGGTLARYLASQEKSLEERDIIVMFQQIVSAIRHIHEHNILHRDLKTANIFLTKECVVKVGDFGISKMMSTANKGANTVLGTPYYISPEMCEGKPYNDKSDIWALGCILYEMACLQKTFEGTNLPALVNKIMKGQFAPVKGNYSQEFKDLIMLMLSQDPAVRPSAQDLLHTLIPQLLSQYEEVTTTDNDEDLDMTKDKVNSSKKKTRAILYYFDSSSAELTPIELNPKVKIRATAVGADHVIVVTMESQVFTWGEGSKGQLGHGDCLSVSKPKNIEALSGKSITRACCGDGFSVFASDRGIVLTCGDGSQGCLGHSDWSAVNRPRLIESLLSVDVISVACGPAHVVVVGSKGEIFSWGNGVSGRLGLGTEDNHCKPMKVTVTESVLIREVFCGHDGTMFLTDEGCVCACGNNEENKLGLNHRCGFIAAMRNIFTRTEVEGQKVPTMVRALRHRVIDISMGRYHTAVIVEPGTVWTFGRNSEGQLGIEETKPVRAPVKVNHMTDKNIVRVQCGEHYTVASTNMNEIYYWGLRFKHTTLISPATNDMDSSIYSRNKDDMRVESVTPRNAGHGRQPSSTSGISIPSLDGNGRQPSSTSGISIPSLDGNSLTDHENDLEAGNKAEWESVADSGYAGDSTVRTGFRPLSSVPRRSSSATSRDMNSQREKDLDSGFKDDSEIIFPPDHLMRIVSTDETLTLSSFFCHGENIFIQVETTAPPPRKKTRKKRAFRKRYSGSTLPVPSSNTGTSASSREGGDEYSSGTSEVDTQGTVPSWLRKELADTQNGANPIVTKNFQGDESDGNMADNTSEQSDEDHTHKLIDTSMSSIQINRELTPCKLPLDKALTPKNSDLKSSSFSKGSSGDGKTGKLSSTESEIDAAMHSDGSAKDLKMTSRAWTELQGLGKGLKSGGLGSGTQRVKSAALSTQWTHNRFRQNRGHV</sequence>
<dbReference type="PANTHER" id="PTHR44535">
    <property type="entry name" value="PROTEIN CBG16200"/>
    <property type="match status" value="1"/>
</dbReference>
<dbReference type="PROSITE" id="PS50012">
    <property type="entry name" value="RCC1_3"/>
    <property type="match status" value="5"/>
</dbReference>
<feature type="repeat" description="RCC1" evidence="15">
    <location>
        <begin position="687"/>
        <end position="738"/>
    </location>
</feature>
<evidence type="ECO:0000256" key="5">
    <source>
        <dbReference type="ARBA" id="ARBA00022490"/>
    </source>
</evidence>
<feature type="binding site" evidence="16">
    <location>
        <position position="337"/>
    </location>
    <ligand>
        <name>ATP</name>
        <dbReference type="ChEBI" id="CHEBI:30616"/>
    </ligand>
</feature>
<dbReference type="InterPro" id="IPR058923">
    <property type="entry name" value="RCC1-like_dom"/>
</dbReference>
<feature type="region of interest" description="Disordered" evidence="17">
    <location>
        <begin position="1098"/>
        <end position="1198"/>
    </location>
</feature>
<feature type="non-terminal residue" evidence="19">
    <location>
        <position position="1323"/>
    </location>
</feature>
<dbReference type="GO" id="GO:0046872">
    <property type="term" value="F:metal ion binding"/>
    <property type="evidence" value="ECO:0007669"/>
    <property type="project" value="UniProtKB-KW"/>
</dbReference>
<keyword evidence="7" id="KW-0597">Phosphoprotein</keyword>
<evidence type="ECO:0000256" key="6">
    <source>
        <dbReference type="ARBA" id="ARBA00022527"/>
    </source>
</evidence>
<name>A0A9D4MUX5_DREPO</name>
<keyword evidence="10" id="KW-0677">Repeat</keyword>
<dbReference type="PROSITE" id="PS00108">
    <property type="entry name" value="PROTEIN_KINASE_ST"/>
    <property type="match status" value="1"/>
</dbReference>
<gene>
    <name evidence="19" type="ORF">DPMN_008325</name>
</gene>
<evidence type="ECO:0000256" key="10">
    <source>
        <dbReference type="ARBA" id="ARBA00022737"/>
    </source>
</evidence>
<dbReference type="InterPro" id="IPR000719">
    <property type="entry name" value="Prot_kinase_dom"/>
</dbReference>
<dbReference type="Pfam" id="PF00069">
    <property type="entry name" value="Pkinase"/>
    <property type="match status" value="1"/>
</dbReference>
<comment type="caution">
    <text evidence="19">The sequence shown here is derived from an EMBL/GenBank/DDBJ whole genome shotgun (WGS) entry which is preliminary data.</text>
</comment>
<evidence type="ECO:0000256" key="1">
    <source>
        <dbReference type="ARBA" id="ARBA00001946"/>
    </source>
</evidence>
<dbReference type="InterPro" id="IPR000408">
    <property type="entry name" value="Reg_chr_condens"/>
</dbReference>
<keyword evidence="9" id="KW-0479">Metal-binding</keyword>
<dbReference type="Proteomes" id="UP000828390">
    <property type="component" value="Unassembled WGS sequence"/>
</dbReference>
<dbReference type="InterPro" id="IPR051997">
    <property type="entry name" value="STK_NEK"/>
</dbReference>
<keyword evidence="11 16" id="KW-0547">Nucleotide-binding</keyword>
<evidence type="ECO:0000313" key="19">
    <source>
        <dbReference type="EMBL" id="KAH3884347.1"/>
    </source>
</evidence>
<dbReference type="EMBL" id="JAIWYP010000001">
    <property type="protein sequence ID" value="KAH3884347.1"/>
    <property type="molecule type" value="Genomic_DNA"/>
</dbReference>
<dbReference type="FunFam" id="1.10.510.10:FF:000262">
    <property type="entry name" value="Serine/threonine-protein kinase Nek8"/>
    <property type="match status" value="1"/>
</dbReference>
<feature type="repeat" description="RCC1" evidence="15">
    <location>
        <begin position="635"/>
        <end position="686"/>
    </location>
</feature>
<evidence type="ECO:0000256" key="9">
    <source>
        <dbReference type="ARBA" id="ARBA00022723"/>
    </source>
</evidence>
<comment type="subcellular location">
    <subcellularLocation>
        <location evidence="2">Cytoplasm</location>
    </subcellularLocation>
</comment>
<feature type="compositionally biased region" description="Low complexity" evidence="17">
    <location>
        <begin position="1235"/>
        <end position="1244"/>
    </location>
</feature>
<feature type="repeat" description="RCC1" evidence="15">
    <location>
        <begin position="739"/>
        <end position="790"/>
    </location>
</feature>
<feature type="compositionally biased region" description="Low complexity" evidence="17">
    <location>
        <begin position="1028"/>
        <end position="1043"/>
    </location>
</feature>
<keyword evidence="20" id="KW-1185">Reference proteome</keyword>
<dbReference type="InterPro" id="IPR009091">
    <property type="entry name" value="RCC1/BLIP-II"/>
</dbReference>
<evidence type="ECO:0000313" key="20">
    <source>
        <dbReference type="Proteomes" id="UP000828390"/>
    </source>
</evidence>
<evidence type="ECO:0000259" key="18">
    <source>
        <dbReference type="PROSITE" id="PS50011"/>
    </source>
</evidence>
<evidence type="ECO:0000256" key="15">
    <source>
        <dbReference type="PROSITE-ProRule" id="PRU00235"/>
    </source>
</evidence>
<feature type="compositionally biased region" description="Basic residues" evidence="17">
    <location>
        <begin position="1103"/>
        <end position="1117"/>
    </location>
</feature>
<keyword evidence="13 16" id="KW-0067">ATP-binding</keyword>
<evidence type="ECO:0000256" key="13">
    <source>
        <dbReference type="ARBA" id="ARBA00022840"/>
    </source>
</evidence>
<dbReference type="SUPFAM" id="SSF50985">
    <property type="entry name" value="RCC1/BLIP-II"/>
    <property type="match status" value="1"/>
</dbReference>
<feature type="region of interest" description="Disordered" evidence="17">
    <location>
        <begin position="1224"/>
        <end position="1259"/>
    </location>
</feature>
<evidence type="ECO:0000256" key="4">
    <source>
        <dbReference type="ARBA" id="ARBA00012513"/>
    </source>
</evidence>
<dbReference type="PROSITE" id="PS50011">
    <property type="entry name" value="PROTEIN_KINASE_DOM"/>
    <property type="match status" value="1"/>
</dbReference>
<feature type="region of interest" description="Disordered" evidence="17">
    <location>
        <begin position="1017"/>
        <end position="1060"/>
    </location>
</feature>
<dbReference type="PANTHER" id="PTHR44535:SF5">
    <property type="entry name" value="PROTEIN KINASE DOMAIN-CONTAINING PROTEIN"/>
    <property type="match status" value="1"/>
</dbReference>
<evidence type="ECO:0000256" key="17">
    <source>
        <dbReference type="SAM" id="MobiDB-lite"/>
    </source>
</evidence>